<accession>A0ABS3LCP4</accession>
<name>A0ABS3LCP4_9ENTE</name>
<keyword evidence="2" id="KW-1185">Reference proteome</keyword>
<evidence type="ECO:0000313" key="1">
    <source>
        <dbReference type="EMBL" id="MBO1307403.1"/>
    </source>
</evidence>
<sequence>MINQTAAYFENLADDLGLSIKIPRPTPATRRACSVTNSFVGLSLIGTGALFKKPSLIVLGTLGLAGAVLLSQDQDD</sequence>
<dbReference type="Proteomes" id="UP000664601">
    <property type="component" value="Unassembled WGS sequence"/>
</dbReference>
<proteinExistence type="predicted"/>
<reference evidence="1 2" key="1">
    <citation type="submission" date="2021-03" db="EMBL/GenBank/DDBJ databases">
        <title>Enterococcal diversity collection.</title>
        <authorList>
            <person name="Gilmore M.S."/>
            <person name="Schwartzman J."/>
            <person name="Van Tyne D."/>
            <person name="Martin M."/>
            <person name="Earl A.M."/>
            <person name="Manson A.L."/>
            <person name="Straub T."/>
            <person name="Salamzade R."/>
            <person name="Saavedra J."/>
            <person name="Lebreton F."/>
            <person name="Prichula J."/>
            <person name="Schaufler K."/>
            <person name="Gaca A."/>
            <person name="Sgardioli B."/>
            <person name="Wagenaar J."/>
            <person name="Strong T."/>
        </authorList>
    </citation>
    <scope>NUCLEOTIDE SEQUENCE [LARGE SCALE GENOMIC DNA]</scope>
    <source>
        <strain evidence="1 2">669A</strain>
    </source>
</reference>
<organism evidence="1 2">
    <name type="scientific">Candidatus Enterococcus moelleringii</name>
    <dbReference type="NCBI Taxonomy" id="2815325"/>
    <lineage>
        <taxon>Bacteria</taxon>
        <taxon>Bacillati</taxon>
        <taxon>Bacillota</taxon>
        <taxon>Bacilli</taxon>
        <taxon>Lactobacillales</taxon>
        <taxon>Enterococcaceae</taxon>
        <taxon>Enterococcus</taxon>
    </lineage>
</organism>
<gene>
    <name evidence="1" type="ORF">JZO70_14595</name>
</gene>
<evidence type="ECO:0000313" key="2">
    <source>
        <dbReference type="Proteomes" id="UP000664601"/>
    </source>
</evidence>
<dbReference type="RefSeq" id="WP_207674380.1">
    <property type="nucleotide sequence ID" value="NZ_JAFREM010000023.1"/>
</dbReference>
<comment type="caution">
    <text evidence="1">The sequence shown here is derived from an EMBL/GenBank/DDBJ whole genome shotgun (WGS) entry which is preliminary data.</text>
</comment>
<dbReference type="EMBL" id="JAFREM010000023">
    <property type="protein sequence ID" value="MBO1307403.1"/>
    <property type="molecule type" value="Genomic_DNA"/>
</dbReference>
<protein>
    <submittedName>
        <fullName evidence="1">Uncharacterized protein</fullName>
    </submittedName>
</protein>